<proteinExistence type="predicted"/>
<organism evidence="1 2">
    <name type="scientific">Steinernema carpocapsae</name>
    <name type="common">Entomopathogenic nematode</name>
    <dbReference type="NCBI Taxonomy" id="34508"/>
    <lineage>
        <taxon>Eukaryota</taxon>
        <taxon>Metazoa</taxon>
        <taxon>Ecdysozoa</taxon>
        <taxon>Nematoda</taxon>
        <taxon>Chromadorea</taxon>
        <taxon>Rhabditida</taxon>
        <taxon>Tylenchina</taxon>
        <taxon>Panagrolaimomorpha</taxon>
        <taxon>Strongyloidoidea</taxon>
        <taxon>Steinernematidae</taxon>
        <taxon>Steinernema</taxon>
    </lineage>
</organism>
<gene>
    <name evidence="1" type="ORF">L596_000092</name>
</gene>
<dbReference type="EMBL" id="CM016762">
    <property type="protein sequence ID" value="TMS32221.1"/>
    <property type="molecule type" value="Genomic_DNA"/>
</dbReference>
<dbReference type="Proteomes" id="UP000298663">
    <property type="component" value="Chromosome X"/>
</dbReference>
<evidence type="ECO:0000313" key="2">
    <source>
        <dbReference type="Proteomes" id="UP000298663"/>
    </source>
</evidence>
<evidence type="ECO:0000313" key="1">
    <source>
        <dbReference type="EMBL" id="TMS32221.1"/>
    </source>
</evidence>
<comment type="caution">
    <text evidence="1">The sequence shown here is derived from an EMBL/GenBank/DDBJ whole genome shotgun (WGS) entry which is preliminary data.</text>
</comment>
<keyword evidence="2" id="KW-1185">Reference proteome</keyword>
<sequence>MPKPRLKSQVIKKKAENKALKDLTISIKPLDERNFTQIAFLPPFPTTATSIAHKSHSGTAGLLICLRAT</sequence>
<name>A0A4U8UHU9_STECR</name>
<dbReference type="EMBL" id="AZBU02000001">
    <property type="protein sequence ID" value="TMS32221.1"/>
    <property type="molecule type" value="Genomic_DNA"/>
</dbReference>
<dbReference type="AlphaFoldDB" id="A0A4U8UHU9"/>
<accession>A0A4U8UHU9</accession>
<protein>
    <submittedName>
        <fullName evidence="1">Uncharacterized protein</fullName>
    </submittedName>
</protein>
<reference evidence="1 2" key="2">
    <citation type="journal article" date="2019" name="G3 (Bethesda)">
        <title>Hybrid Assembly of the Genome of the Entomopathogenic Nematode Steinernema carpocapsae Identifies the X-Chromosome.</title>
        <authorList>
            <person name="Serra L."/>
            <person name="Macchietto M."/>
            <person name="Macias-Munoz A."/>
            <person name="McGill C.J."/>
            <person name="Rodriguez I.M."/>
            <person name="Rodriguez B."/>
            <person name="Murad R."/>
            <person name="Mortazavi A."/>
        </authorList>
    </citation>
    <scope>NUCLEOTIDE SEQUENCE [LARGE SCALE GENOMIC DNA]</scope>
    <source>
        <strain evidence="1 2">ALL</strain>
    </source>
</reference>
<reference evidence="1 2" key="1">
    <citation type="journal article" date="2015" name="Genome Biol.">
        <title>Comparative genomics of Steinernema reveals deeply conserved gene regulatory networks.</title>
        <authorList>
            <person name="Dillman A.R."/>
            <person name="Macchietto M."/>
            <person name="Porter C.F."/>
            <person name="Rogers A."/>
            <person name="Williams B."/>
            <person name="Antoshechkin I."/>
            <person name="Lee M.M."/>
            <person name="Goodwin Z."/>
            <person name="Lu X."/>
            <person name="Lewis E.E."/>
            <person name="Goodrich-Blair H."/>
            <person name="Stock S.P."/>
            <person name="Adams B.J."/>
            <person name="Sternberg P.W."/>
            <person name="Mortazavi A."/>
        </authorList>
    </citation>
    <scope>NUCLEOTIDE SEQUENCE [LARGE SCALE GENOMIC DNA]</scope>
    <source>
        <strain evidence="1 2">ALL</strain>
    </source>
</reference>